<evidence type="ECO:0000313" key="2">
    <source>
        <dbReference type="Proteomes" id="UP001627154"/>
    </source>
</evidence>
<proteinExistence type="predicted"/>
<accession>A0ABD2XAJ3</accession>
<keyword evidence="2" id="KW-1185">Reference proteome</keyword>
<dbReference type="AlphaFoldDB" id="A0ABD2XAJ3"/>
<protein>
    <submittedName>
        <fullName evidence="1">Uncharacterized protein</fullName>
    </submittedName>
</protein>
<gene>
    <name evidence="1" type="ORF">TKK_005223</name>
</gene>
<evidence type="ECO:0000313" key="1">
    <source>
        <dbReference type="EMBL" id="KAL3401878.1"/>
    </source>
</evidence>
<comment type="caution">
    <text evidence="1">The sequence shown here is derived from an EMBL/GenBank/DDBJ whole genome shotgun (WGS) entry which is preliminary data.</text>
</comment>
<name>A0ABD2XAJ3_9HYME</name>
<organism evidence="1 2">
    <name type="scientific">Trichogramma kaykai</name>
    <dbReference type="NCBI Taxonomy" id="54128"/>
    <lineage>
        <taxon>Eukaryota</taxon>
        <taxon>Metazoa</taxon>
        <taxon>Ecdysozoa</taxon>
        <taxon>Arthropoda</taxon>
        <taxon>Hexapoda</taxon>
        <taxon>Insecta</taxon>
        <taxon>Pterygota</taxon>
        <taxon>Neoptera</taxon>
        <taxon>Endopterygota</taxon>
        <taxon>Hymenoptera</taxon>
        <taxon>Apocrita</taxon>
        <taxon>Proctotrupomorpha</taxon>
        <taxon>Chalcidoidea</taxon>
        <taxon>Trichogrammatidae</taxon>
        <taxon>Trichogramma</taxon>
    </lineage>
</organism>
<reference evidence="1 2" key="1">
    <citation type="journal article" date="2024" name="bioRxiv">
        <title>A reference genome for Trichogramma kaykai: A tiny desert-dwelling parasitoid wasp with competing sex-ratio distorters.</title>
        <authorList>
            <person name="Culotta J."/>
            <person name="Lindsey A.R."/>
        </authorList>
    </citation>
    <scope>NUCLEOTIDE SEQUENCE [LARGE SCALE GENOMIC DNA]</scope>
    <source>
        <strain evidence="1 2">KSX58</strain>
    </source>
</reference>
<sequence>MSNNSAKTFIHHKKITNPAGSDGFEYIVAPCRFFLRLLGAWPDPLENDNWSSTVRMLIVTTIMFLFATVSQTFKLFNCWDNLNAVAEILSNCNIPTSIAVVKIVNIWYHRHVTNLPQKIVTIQDRIDFMNKFTSFQARHNQLWRFSLALENAFNRMFLIQMVPCIFGLGTQGYQLISVIDS</sequence>
<dbReference type="EMBL" id="JBJJXI010000043">
    <property type="protein sequence ID" value="KAL3401878.1"/>
    <property type="molecule type" value="Genomic_DNA"/>
</dbReference>
<dbReference type="Proteomes" id="UP001627154">
    <property type="component" value="Unassembled WGS sequence"/>
</dbReference>